<feature type="transmembrane region" description="Helical" evidence="8">
    <location>
        <begin position="328"/>
        <end position="351"/>
    </location>
</feature>
<keyword evidence="4 8" id="KW-1133">Transmembrane helix</keyword>
<gene>
    <name evidence="9" type="ORF">BS50DRAFT_658388</name>
</gene>
<accession>A0A2T2P489</accession>
<evidence type="ECO:0000256" key="3">
    <source>
        <dbReference type="ARBA" id="ARBA00022692"/>
    </source>
</evidence>
<evidence type="ECO:0000256" key="4">
    <source>
        <dbReference type="ARBA" id="ARBA00022989"/>
    </source>
</evidence>
<evidence type="ECO:0000256" key="5">
    <source>
        <dbReference type="ARBA" id="ARBA00023136"/>
    </source>
</evidence>
<dbReference type="Gene3D" id="1.20.1250.20">
    <property type="entry name" value="MFS general substrate transporter like domains"/>
    <property type="match status" value="2"/>
</dbReference>
<evidence type="ECO:0000256" key="6">
    <source>
        <dbReference type="ARBA" id="ARBA00037968"/>
    </source>
</evidence>
<evidence type="ECO:0000313" key="9">
    <source>
        <dbReference type="EMBL" id="PSN72462.1"/>
    </source>
</evidence>
<feature type="transmembrane region" description="Helical" evidence="8">
    <location>
        <begin position="52"/>
        <end position="70"/>
    </location>
</feature>
<dbReference type="PANTHER" id="PTHR43791">
    <property type="entry name" value="PERMEASE-RELATED"/>
    <property type="match status" value="1"/>
</dbReference>
<evidence type="ECO:0000256" key="1">
    <source>
        <dbReference type="ARBA" id="ARBA00004141"/>
    </source>
</evidence>
<dbReference type="GO" id="GO:0016020">
    <property type="term" value="C:membrane"/>
    <property type="evidence" value="ECO:0007669"/>
    <property type="project" value="UniProtKB-SubCell"/>
</dbReference>
<dbReference type="GO" id="GO:0022857">
    <property type="term" value="F:transmembrane transporter activity"/>
    <property type="evidence" value="ECO:0007669"/>
    <property type="project" value="InterPro"/>
</dbReference>
<dbReference type="InterPro" id="IPR011701">
    <property type="entry name" value="MFS"/>
</dbReference>
<feature type="transmembrane region" description="Helical" evidence="8">
    <location>
        <begin position="188"/>
        <end position="210"/>
    </location>
</feature>
<comment type="similarity">
    <text evidence="6">Belongs to the major facilitator superfamily. Allantoate permease family.</text>
</comment>
<feature type="transmembrane region" description="Helical" evidence="8">
    <location>
        <begin position="128"/>
        <end position="147"/>
    </location>
</feature>
<dbReference type="SUPFAM" id="SSF103473">
    <property type="entry name" value="MFS general substrate transporter"/>
    <property type="match status" value="1"/>
</dbReference>
<dbReference type="OrthoDB" id="3639251at2759"/>
<name>A0A2T2P489_CORCC</name>
<organism evidence="9 10">
    <name type="scientific">Corynespora cassiicola Philippines</name>
    <dbReference type="NCBI Taxonomy" id="1448308"/>
    <lineage>
        <taxon>Eukaryota</taxon>
        <taxon>Fungi</taxon>
        <taxon>Dikarya</taxon>
        <taxon>Ascomycota</taxon>
        <taxon>Pezizomycotina</taxon>
        <taxon>Dothideomycetes</taxon>
        <taxon>Pleosporomycetidae</taxon>
        <taxon>Pleosporales</taxon>
        <taxon>Corynesporascaceae</taxon>
        <taxon>Corynespora</taxon>
    </lineage>
</organism>
<feature type="transmembrane region" description="Helical" evidence="8">
    <location>
        <begin position="291"/>
        <end position="308"/>
    </location>
</feature>
<sequence>MVAEKADIGTLAEPISENDSKNSSVVRENAWIKLMSYLHWYPKGMPSEEKILILKLDLSILIFGCLSFFTKYLDQQSLTNAYVRRSGMKEDLGLYGKEINYFTATFWASYCGFMIPACYFLTHYPANIVLPALEIGWGLSTFGLAWTQNSETIYAMRFFTGLFECCSFTGTIYVIGSWYKPTEIGRRVALFFTAAPLGTMFAGYLQAAAYTNLNGTHGLAGWRWLFIVDAIITIPISFLGFLIFPDVPSRKKPRLLNQSEHESARKRLDGITAPPQLKLSRSIFRRVFSKWHWYLFVLQWTIMNQNALPGSQPFSLYLKAKSDIYSVVQINTIPTIATAVSIVVAFSAGIIADKTGRFWLPSYIVTLPVLVGIALLVAWDVGESGRLAGFILTGFEGAMSPMTMGWATVQIAGDAEERAVVTASMNAIGQGIMAGTQIVQYPATGAPNFHAGFSSSLATTVVQLLLITAIMWLSTRERKQIDGGNPRDPELSAGNLASFPKA</sequence>
<keyword evidence="3 8" id="KW-0812">Transmembrane</keyword>
<keyword evidence="10" id="KW-1185">Reference proteome</keyword>
<evidence type="ECO:0000256" key="7">
    <source>
        <dbReference type="SAM" id="MobiDB-lite"/>
    </source>
</evidence>
<feature type="transmembrane region" description="Helical" evidence="8">
    <location>
        <begin position="358"/>
        <end position="379"/>
    </location>
</feature>
<dbReference type="FunFam" id="1.20.1250.20:FF:000065">
    <property type="entry name" value="Putative MFS pantothenate transporter"/>
    <property type="match status" value="1"/>
</dbReference>
<dbReference type="EMBL" id="KZ678130">
    <property type="protein sequence ID" value="PSN72462.1"/>
    <property type="molecule type" value="Genomic_DNA"/>
</dbReference>
<keyword evidence="2" id="KW-0813">Transport</keyword>
<feature type="transmembrane region" description="Helical" evidence="8">
    <location>
        <begin position="222"/>
        <end position="244"/>
    </location>
</feature>
<evidence type="ECO:0000313" key="10">
    <source>
        <dbReference type="Proteomes" id="UP000240883"/>
    </source>
</evidence>
<proteinExistence type="inferred from homology"/>
<dbReference type="Proteomes" id="UP000240883">
    <property type="component" value="Unassembled WGS sequence"/>
</dbReference>
<dbReference type="PANTHER" id="PTHR43791:SF43">
    <property type="entry name" value="MAJOR FACILITATOR SUPERFAMILY (MFS) PROFILE DOMAIN-CONTAINING PROTEIN"/>
    <property type="match status" value="1"/>
</dbReference>
<evidence type="ECO:0000256" key="8">
    <source>
        <dbReference type="SAM" id="Phobius"/>
    </source>
</evidence>
<evidence type="ECO:0000256" key="2">
    <source>
        <dbReference type="ARBA" id="ARBA00022448"/>
    </source>
</evidence>
<feature type="transmembrane region" description="Helical" evidence="8">
    <location>
        <begin position="99"/>
        <end position="121"/>
    </location>
</feature>
<keyword evidence="5 8" id="KW-0472">Membrane</keyword>
<feature type="compositionally biased region" description="Basic and acidic residues" evidence="7">
    <location>
        <begin position="480"/>
        <end position="490"/>
    </location>
</feature>
<dbReference type="AlphaFoldDB" id="A0A2T2P489"/>
<dbReference type="Pfam" id="PF07690">
    <property type="entry name" value="MFS_1"/>
    <property type="match status" value="1"/>
</dbReference>
<feature type="region of interest" description="Disordered" evidence="7">
    <location>
        <begin position="480"/>
        <end position="502"/>
    </location>
</feature>
<reference evidence="9 10" key="1">
    <citation type="journal article" date="2018" name="Front. Microbiol.">
        <title>Genome-Wide Analysis of Corynespora cassiicola Leaf Fall Disease Putative Effectors.</title>
        <authorList>
            <person name="Lopez D."/>
            <person name="Ribeiro S."/>
            <person name="Label P."/>
            <person name="Fumanal B."/>
            <person name="Venisse J.S."/>
            <person name="Kohler A."/>
            <person name="de Oliveira R.R."/>
            <person name="Labutti K."/>
            <person name="Lipzen A."/>
            <person name="Lail K."/>
            <person name="Bauer D."/>
            <person name="Ohm R.A."/>
            <person name="Barry K.W."/>
            <person name="Spatafora J."/>
            <person name="Grigoriev I.V."/>
            <person name="Martin F.M."/>
            <person name="Pujade-Renaud V."/>
        </authorList>
    </citation>
    <scope>NUCLEOTIDE SEQUENCE [LARGE SCALE GENOMIC DNA]</scope>
    <source>
        <strain evidence="9 10">Philippines</strain>
    </source>
</reference>
<comment type="subcellular location">
    <subcellularLocation>
        <location evidence="1">Membrane</location>
        <topology evidence="1">Multi-pass membrane protein</topology>
    </subcellularLocation>
</comment>
<dbReference type="InterPro" id="IPR036259">
    <property type="entry name" value="MFS_trans_sf"/>
</dbReference>
<protein>
    <submittedName>
        <fullName evidence="9">MFS general substrate transporter</fullName>
    </submittedName>
</protein>
<feature type="transmembrane region" description="Helical" evidence="8">
    <location>
        <begin position="451"/>
        <end position="473"/>
    </location>
</feature>
<feature type="transmembrane region" description="Helical" evidence="8">
    <location>
        <begin position="153"/>
        <end position="176"/>
    </location>
</feature>